<dbReference type="GO" id="GO:0030170">
    <property type="term" value="F:pyridoxal phosphate binding"/>
    <property type="evidence" value="ECO:0007669"/>
    <property type="project" value="InterPro"/>
</dbReference>
<proteinExistence type="inferred from homology"/>
<dbReference type="Pfam" id="PF01063">
    <property type="entry name" value="Aminotran_4"/>
    <property type="match status" value="1"/>
</dbReference>
<comment type="pathway">
    <text evidence="7">Cofactor biosynthesis; tetrahydrofolate biosynthesis; 4-aminobenzoate from chorismate: step 2/2.</text>
</comment>
<gene>
    <name evidence="11" type="ORF">IDAT_00775</name>
</gene>
<dbReference type="InterPro" id="IPR017824">
    <property type="entry name" value="Aminodeoxychorismate_lyase_IV"/>
</dbReference>
<keyword evidence="5" id="KW-0289">Folate biosynthesis</keyword>
<dbReference type="PANTHER" id="PTHR42743">
    <property type="entry name" value="AMINO-ACID AMINOTRANSFERASE"/>
    <property type="match status" value="1"/>
</dbReference>
<comment type="similarity">
    <text evidence="2">Belongs to the class-IV pyridoxal-phosphate-dependent aminotransferase family.</text>
</comment>
<dbReference type="AlphaFoldDB" id="A0A094IRB5"/>
<sequence>MNGSYSPDSPLDRGLQFGDGHFTTCLVIDGQPHCWDAHWQRLQCASERLKLGLPQASELRHCLAQFPLGVWIAKIIITRGSGGRGYGLSDKRSCNWYITQHSYTAPAESQVPLKVDIADIRLGRNPFFAGLKTLNRLEQVMLSAEKTERQLDELVVCDSEGYVVECVSSNLFARYGQHWYTPKLDQAGIRGVVRELIIAQQPLGQVSEVAVKPEKLLQAEQVFLCNSVLGLRPVGQIGEHKLSEVSLPKAINDWWRVLSVN</sequence>
<evidence type="ECO:0000256" key="6">
    <source>
        <dbReference type="ARBA" id="ARBA00023239"/>
    </source>
</evidence>
<dbReference type="NCBIfam" id="TIGR03461">
    <property type="entry name" value="pabC_Proteo"/>
    <property type="match status" value="1"/>
</dbReference>
<dbReference type="GO" id="GO:0008153">
    <property type="term" value="P:4-aminobenzoate biosynthetic process"/>
    <property type="evidence" value="ECO:0007669"/>
    <property type="project" value="UniProtKB-UniRule"/>
</dbReference>
<dbReference type="InterPro" id="IPR001544">
    <property type="entry name" value="Aminotrans_IV"/>
</dbReference>
<evidence type="ECO:0000313" key="12">
    <source>
        <dbReference type="Proteomes" id="UP000053718"/>
    </source>
</evidence>
<comment type="subunit">
    <text evidence="3">Homodimer.</text>
</comment>
<dbReference type="Gene3D" id="3.20.10.10">
    <property type="entry name" value="D-amino Acid Aminotransferase, subunit A, domain 2"/>
    <property type="match status" value="1"/>
</dbReference>
<reference evidence="11 12" key="1">
    <citation type="submission" date="2014-06" db="EMBL/GenBank/DDBJ databases">
        <title>Draft genome sequence of Idiomarina sp. MCCC 1A10513.</title>
        <authorList>
            <person name="Du J."/>
            <person name="Lai Q."/>
            <person name="Shao Z."/>
        </authorList>
    </citation>
    <scope>NUCLEOTIDE SEQUENCE [LARGE SCALE GENOMIC DNA]</scope>
    <source>
        <strain evidence="11 12">MCCC 1A10513</strain>
    </source>
</reference>
<dbReference type="EC" id="4.1.3.38" evidence="8 10"/>
<evidence type="ECO:0000256" key="8">
    <source>
        <dbReference type="ARBA" id="ARBA00035676"/>
    </source>
</evidence>
<dbReference type="GO" id="GO:0008696">
    <property type="term" value="F:4-amino-4-deoxychorismate lyase activity"/>
    <property type="evidence" value="ECO:0007669"/>
    <property type="project" value="UniProtKB-UniRule"/>
</dbReference>
<dbReference type="eggNOG" id="COG0115">
    <property type="taxonomic scope" value="Bacteria"/>
</dbReference>
<evidence type="ECO:0000256" key="10">
    <source>
        <dbReference type="NCBIfam" id="TIGR03461"/>
    </source>
</evidence>
<evidence type="ECO:0000313" key="11">
    <source>
        <dbReference type="EMBL" id="KFZ29672.1"/>
    </source>
</evidence>
<dbReference type="SUPFAM" id="SSF56752">
    <property type="entry name" value="D-aminoacid aminotransferase-like PLP-dependent enzymes"/>
    <property type="match status" value="1"/>
</dbReference>
<evidence type="ECO:0000256" key="1">
    <source>
        <dbReference type="ARBA" id="ARBA00001933"/>
    </source>
</evidence>
<keyword evidence="12" id="KW-1185">Reference proteome</keyword>
<dbReference type="InterPro" id="IPR043132">
    <property type="entry name" value="BCAT-like_C"/>
</dbReference>
<evidence type="ECO:0000256" key="7">
    <source>
        <dbReference type="ARBA" id="ARBA00035633"/>
    </source>
</evidence>
<dbReference type="PANTHER" id="PTHR42743:SF2">
    <property type="entry name" value="AMINODEOXYCHORISMATE LYASE"/>
    <property type="match status" value="1"/>
</dbReference>
<protein>
    <recommendedName>
        <fullName evidence="8 10">Aminodeoxychorismate lyase</fullName>
        <ecNumber evidence="8 10">4.1.3.38</ecNumber>
    </recommendedName>
</protein>
<comment type="catalytic activity">
    <reaction evidence="9">
        <text>4-amino-4-deoxychorismate = 4-aminobenzoate + pyruvate + H(+)</text>
        <dbReference type="Rhea" id="RHEA:16201"/>
        <dbReference type="ChEBI" id="CHEBI:15361"/>
        <dbReference type="ChEBI" id="CHEBI:15378"/>
        <dbReference type="ChEBI" id="CHEBI:17836"/>
        <dbReference type="ChEBI" id="CHEBI:58406"/>
        <dbReference type="EC" id="4.1.3.38"/>
    </reaction>
</comment>
<evidence type="ECO:0000256" key="3">
    <source>
        <dbReference type="ARBA" id="ARBA00011738"/>
    </source>
</evidence>
<dbReference type="InterPro" id="IPR043131">
    <property type="entry name" value="BCAT-like_N"/>
</dbReference>
<evidence type="ECO:0000256" key="5">
    <source>
        <dbReference type="ARBA" id="ARBA00022909"/>
    </source>
</evidence>
<dbReference type="EMBL" id="JPIN01000001">
    <property type="protein sequence ID" value="KFZ29672.1"/>
    <property type="molecule type" value="Genomic_DNA"/>
</dbReference>
<dbReference type="STRING" id="1517416.IDAT_00775"/>
<dbReference type="GO" id="GO:0046656">
    <property type="term" value="P:folic acid biosynthetic process"/>
    <property type="evidence" value="ECO:0007669"/>
    <property type="project" value="UniProtKB-KW"/>
</dbReference>
<keyword evidence="4" id="KW-0663">Pyridoxal phosphate</keyword>
<dbReference type="Gene3D" id="3.30.470.10">
    <property type="match status" value="1"/>
</dbReference>
<evidence type="ECO:0000256" key="4">
    <source>
        <dbReference type="ARBA" id="ARBA00022898"/>
    </source>
</evidence>
<evidence type="ECO:0000256" key="2">
    <source>
        <dbReference type="ARBA" id="ARBA00009320"/>
    </source>
</evidence>
<keyword evidence="6" id="KW-0456">Lyase</keyword>
<dbReference type="InterPro" id="IPR050571">
    <property type="entry name" value="Class-IV_PLP-Dep_Aminotrnsfr"/>
</dbReference>
<name>A0A094IRB5_9GAMM</name>
<dbReference type="InterPro" id="IPR036038">
    <property type="entry name" value="Aminotransferase-like"/>
</dbReference>
<accession>A0A094IRB5</accession>
<organism evidence="11 12">
    <name type="scientific">Pseudidiomarina atlantica</name>
    <dbReference type="NCBI Taxonomy" id="1517416"/>
    <lineage>
        <taxon>Bacteria</taxon>
        <taxon>Pseudomonadati</taxon>
        <taxon>Pseudomonadota</taxon>
        <taxon>Gammaproteobacteria</taxon>
        <taxon>Alteromonadales</taxon>
        <taxon>Idiomarinaceae</taxon>
        <taxon>Pseudidiomarina</taxon>
    </lineage>
</organism>
<comment type="caution">
    <text evidence="11">The sequence shown here is derived from an EMBL/GenBank/DDBJ whole genome shotgun (WGS) entry which is preliminary data.</text>
</comment>
<dbReference type="GO" id="GO:0005829">
    <property type="term" value="C:cytosol"/>
    <property type="evidence" value="ECO:0007669"/>
    <property type="project" value="TreeGrafter"/>
</dbReference>
<dbReference type="Proteomes" id="UP000053718">
    <property type="component" value="Unassembled WGS sequence"/>
</dbReference>
<evidence type="ECO:0000256" key="9">
    <source>
        <dbReference type="ARBA" id="ARBA00049529"/>
    </source>
</evidence>
<comment type="cofactor">
    <cofactor evidence="1">
        <name>pyridoxal 5'-phosphate</name>
        <dbReference type="ChEBI" id="CHEBI:597326"/>
    </cofactor>
</comment>